<feature type="compositionally biased region" description="Polar residues" evidence="1">
    <location>
        <begin position="347"/>
        <end position="369"/>
    </location>
</feature>
<feature type="region of interest" description="Disordered" evidence="1">
    <location>
        <begin position="633"/>
        <end position="664"/>
    </location>
</feature>
<feature type="compositionally biased region" description="Polar residues" evidence="1">
    <location>
        <begin position="238"/>
        <end position="249"/>
    </location>
</feature>
<proteinExistence type="predicted"/>
<dbReference type="OrthoDB" id="6365676at2759"/>
<gene>
    <name evidence="3" type="ORF">EK21DRAFT_56186</name>
</gene>
<feature type="compositionally biased region" description="Low complexity" evidence="1">
    <location>
        <begin position="655"/>
        <end position="664"/>
    </location>
</feature>
<dbReference type="EMBL" id="ML978160">
    <property type="protein sequence ID" value="KAF2034551.1"/>
    <property type="molecule type" value="Genomic_DNA"/>
</dbReference>
<dbReference type="AlphaFoldDB" id="A0A9P4HK98"/>
<feature type="region of interest" description="Disordered" evidence="1">
    <location>
        <begin position="153"/>
        <end position="590"/>
    </location>
</feature>
<feature type="compositionally biased region" description="Polar residues" evidence="1">
    <location>
        <begin position="302"/>
        <end position="317"/>
    </location>
</feature>
<feature type="compositionally biased region" description="Low complexity" evidence="1">
    <location>
        <begin position="468"/>
        <end position="483"/>
    </location>
</feature>
<feature type="compositionally biased region" description="Polar residues" evidence="1">
    <location>
        <begin position="415"/>
        <end position="429"/>
    </location>
</feature>
<feature type="domain" description="Nucleolar protein Dnt1-like N-terminal" evidence="2">
    <location>
        <begin position="37"/>
        <end position="106"/>
    </location>
</feature>
<dbReference type="Proteomes" id="UP000799777">
    <property type="component" value="Unassembled WGS sequence"/>
</dbReference>
<feature type="compositionally biased region" description="Basic and acidic residues" evidence="1">
    <location>
        <begin position="153"/>
        <end position="162"/>
    </location>
</feature>
<accession>A0A9P4HK98</accession>
<evidence type="ECO:0000313" key="3">
    <source>
        <dbReference type="EMBL" id="KAF2034551.1"/>
    </source>
</evidence>
<feature type="compositionally biased region" description="Basic and acidic residues" evidence="1">
    <location>
        <begin position="402"/>
        <end position="412"/>
    </location>
</feature>
<organism evidence="3 4">
    <name type="scientific">Setomelanomma holmii</name>
    <dbReference type="NCBI Taxonomy" id="210430"/>
    <lineage>
        <taxon>Eukaryota</taxon>
        <taxon>Fungi</taxon>
        <taxon>Dikarya</taxon>
        <taxon>Ascomycota</taxon>
        <taxon>Pezizomycotina</taxon>
        <taxon>Dothideomycetes</taxon>
        <taxon>Pleosporomycetidae</taxon>
        <taxon>Pleosporales</taxon>
        <taxon>Pleosporineae</taxon>
        <taxon>Phaeosphaeriaceae</taxon>
        <taxon>Setomelanomma</taxon>
    </lineage>
</organism>
<feature type="compositionally biased region" description="Acidic residues" evidence="1">
    <location>
        <begin position="505"/>
        <end position="519"/>
    </location>
</feature>
<reference evidence="3" key="1">
    <citation type="journal article" date="2020" name="Stud. Mycol.">
        <title>101 Dothideomycetes genomes: a test case for predicting lifestyles and emergence of pathogens.</title>
        <authorList>
            <person name="Haridas S."/>
            <person name="Albert R."/>
            <person name="Binder M."/>
            <person name="Bloem J."/>
            <person name="Labutti K."/>
            <person name="Salamov A."/>
            <person name="Andreopoulos B."/>
            <person name="Baker S."/>
            <person name="Barry K."/>
            <person name="Bills G."/>
            <person name="Bluhm B."/>
            <person name="Cannon C."/>
            <person name="Castanera R."/>
            <person name="Culley D."/>
            <person name="Daum C."/>
            <person name="Ezra D."/>
            <person name="Gonzalez J."/>
            <person name="Henrissat B."/>
            <person name="Kuo A."/>
            <person name="Liang C."/>
            <person name="Lipzen A."/>
            <person name="Lutzoni F."/>
            <person name="Magnuson J."/>
            <person name="Mondo S."/>
            <person name="Nolan M."/>
            <person name="Ohm R."/>
            <person name="Pangilinan J."/>
            <person name="Park H.-J."/>
            <person name="Ramirez L."/>
            <person name="Alfaro M."/>
            <person name="Sun H."/>
            <person name="Tritt A."/>
            <person name="Yoshinaga Y."/>
            <person name="Zwiers L.-H."/>
            <person name="Turgeon B."/>
            <person name="Goodwin S."/>
            <person name="Spatafora J."/>
            <person name="Crous P."/>
            <person name="Grigoriev I."/>
        </authorList>
    </citation>
    <scope>NUCLEOTIDE SEQUENCE</scope>
    <source>
        <strain evidence="3">CBS 110217</strain>
    </source>
</reference>
<evidence type="ECO:0000259" key="2">
    <source>
        <dbReference type="Pfam" id="PF10407"/>
    </source>
</evidence>
<comment type="caution">
    <text evidence="3">The sequence shown here is derived from an EMBL/GenBank/DDBJ whole genome shotgun (WGS) entry which is preliminary data.</text>
</comment>
<dbReference type="InterPro" id="IPR018844">
    <property type="entry name" value="Dnt1-like_N"/>
</dbReference>
<protein>
    <recommendedName>
        <fullName evidence="2">Nucleolar protein Dnt1-like N-terminal domain-containing protein</fullName>
    </recommendedName>
</protein>
<feature type="compositionally biased region" description="Polar residues" evidence="1">
    <location>
        <begin position="555"/>
        <end position="581"/>
    </location>
</feature>
<dbReference type="Pfam" id="PF10407">
    <property type="entry name" value="Cytokin_check_N"/>
    <property type="match status" value="1"/>
</dbReference>
<evidence type="ECO:0000313" key="4">
    <source>
        <dbReference type="Proteomes" id="UP000799777"/>
    </source>
</evidence>
<sequence>MAASGTRMRLTVEVLPLTEENAHGPYRDEAIAVFKGRKFALPVHSENTLEQVWTQIEQRYKTNYLDALQAANFTIKKLQDAYDCDLDLGDTVSSIFEGETDPTMRMIKVVPSFVYRDFSVPVTSNLRPAHAQKRIRELNGEIANKRRRIELGDVREEVDPSRDQPVPSTESERSREGSLANPRADGRRAGSRARRSHTGGSLVFVNNSQTGQAEFGTSVKEESPEPGFPPPAPKATVSEKNTSAPNRCQTKSRTRTPRARTEEEVATNGVDEVPETDDAATVDMQQQDAAHEPDTQEAAIQRSPQSTPARSQRTPQPAATKRRDIYDVPSSPEFMSNKKAKAKKTYSRSPRTATTVQKEVDLLNSSRRWASSKPAKPGRLKKPTKTATPITPSSAKGGIRFIHTDPSAEGKHTRTGSGTKNRATPSGSLGSAVKTLDPDIHAAVSNRSSPAVTRRPARFLSRSPTPEPSASDAESEETSAAPSKNATPQPNNNQAEGGSSSDSSSDSDESSTDDEDVEMPDLAPDARAESALNPIPSSPPHLTNAPASTPLVPETRQSLLSQSIRQTPIPLPTNTPSSQSVFAQAAARRPGARYAGFRTLREQLADAKTTPTASQKKVYDPRMLNLSKLAAKGKGAGAGKPMMGVGLEEEESSDETSSSSSDSD</sequence>
<name>A0A9P4HK98_9PLEO</name>
<evidence type="ECO:0000256" key="1">
    <source>
        <dbReference type="SAM" id="MobiDB-lite"/>
    </source>
</evidence>
<keyword evidence="4" id="KW-1185">Reference proteome</keyword>
<feature type="compositionally biased region" description="Polar residues" evidence="1">
    <location>
        <begin position="484"/>
        <end position="498"/>
    </location>
</feature>